<dbReference type="InterPro" id="IPR038606">
    <property type="entry name" value="To_sf"/>
</dbReference>
<dbReference type="Pfam" id="PF07294">
    <property type="entry name" value="Fibroin_P25"/>
    <property type="match status" value="1"/>
</dbReference>
<gene>
    <name evidence="2" type="primary">HaOG202746</name>
    <name evidence="2" type="ORF">B5X24_HaOG202746</name>
</gene>
<reference evidence="2 3" key="1">
    <citation type="journal article" date="2017" name="BMC Biol.">
        <title>Genomic innovations, transcriptional plasticity and gene loss underlying the evolution and divergence of two highly polyphagous and invasive Helicoverpa pest species.</title>
        <authorList>
            <person name="Pearce S.L."/>
            <person name="Clarke D.F."/>
            <person name="East P.D."/>
            <person name="Elfekih S."/>
            <person name="Gordon K.H."/>
            <person name="Jermiin L.S."/>
            <person name="McGaughran A."/>
            <person name="Oakeshott J.G."/>
            <person name="Papanikolaou A."/>
            <person name="Perera O.P."/>
            <person name="Rane R.V."/>
            <person name="Richards S."/>
            <person name="Tay W.T."/>
            <person name="Walsh T.K."/>
            <person name="Anderson A."/>
            <person name="Anderson C.J."/>
            <person name="Asgari S."/>
            <person name="Board P.G."/>
            <person name="Bretschneider A."/>
            <person name="Campbell P.M."/>
            <person name="Chertemps T."/>
            <person name="Christeller J.T."/>
            <person name="Coppin C.W."/>
            <person name="Downes S.J."/>
            <person name="Duan G."/>
            <person name="Farnsworth C.A."/>
            <person name="Good R.T."/>
            <person name="Han L.B."/>
            <person name="Han Y.C."/>
            <person name="Hatje K."/>
            <person name="Horne I."/>
            <person name="Huang Y.P."/>
            <person name="Hughes D.S."/>
            <person name="Jacquin-Joly E."/>
            <person name="James W."/>
            <person name="Jhangiani S."/>
            <person name="Kollmar M."/>
            <person name="Kuwar S.S."/>
            <person name="Li S."/>
            <person name="Liu N.Y."/>
            <person name="Maibeche M.T."/>
            <person name="Miller J.R."/>
            <person name="Montagne N."/>
            <person name="Perry T."/>
            <person name="Qu J."/>
            <person name="Song S.V."/>
            <person name="Sutton G.G."/>
            <person name="Vogel H."/>
            <person name="Walenz B.P."/>
            <person name="Xu W."/>
            <person name="Zhang H.J."/>
            <person name="Zou Z."/>
            <person name="Batterham P."/>
            <person name="Edwards O.R."/>
            <person name="Feyereisen R."/>
            <person name="Gibbs R.A."/>
            <person name="Heckel D.G."/>
            <person name="McGrath A."/>
            <person name="Robin C."/>
            <person name="Scherer S.E."/>
            <person name="Worley K.C."/>
            <person name="Wu Y.D."/>
        </authorList>
    </citation>
    <scope>NUCLEOTIDE SEQUENCE [LARGE SCALE GENOMIC DNA]</scope>
    <source>
        <strain evidence="2">Harm_GR_Male_#8</strain>
        <tissue evidence="2">Whole organism</tissue>
    </source>
</reference>
<keyword evidence="1" id="KW-0732">Signal</keyword>
<feature type="chain" id="PRO_5015915223" evidence="1">
    <location>
        <begin position="27"/>
        <end position="231"/>
    </location>
</feature>
<dbReference type="OrthoDB" id="7446189at2759"/>
<evidence type="ECO:0000313" key="3">
    <source>
        <dbReference type="Proteomes" id="UP000249218"/>
    </source>
</evidence>
<dbReference type="InterPro" id="IPR009911">
    <property type="entry name" value="Fibroin_P25"/>
</dbReference>
<proteinExistence type="predicted"/>
<dbReference type="AlphaFoldDB" id="A0A2W1BS92"/>
<accession>A0A2W1BS92</accession>
<feature type="signal peptide" evidence="1">
    <location>
        <begin position="1"/>
        <end position="26"/>
    </location>
</feature>
<keyword evidence="3" id="KW-1185">Reference proteome</keyword>
<evidence type="ECO:0000313" key="2">
    <source>
        <dbReference type="EMBL" id="PZC77939.1"/>
    </source>
</evidence>
<dbReference type="Gene3D" id="3.15.10.30">
    <property type="entry name" value="Haemolymph juvenile hormone binding protein"/>
    <property type="match status" value="1"/>
</dbReference>
<dbReference type="GO" id="GO:0005198">
    <property type="term" value="F:structural molecule activity"/>
    <property type="evidence" value="ECO:0007669"/>
    <property type="project" value="InterPro"/>
</dbReference>
<dbReference type="Proteomes" id="UP000249218">
    <property type="component" value="Unassembled WGS sequence"/>
</dbReference>
<sequence>MLLTRACFLKMWTVFCFCLLFNFCFCVKNVVDTGFEVFLRDRFGDDVVDNQDIKDQKDSIIRPCRLHDTNCIRHFFAQDFQCLPTEGPVHDPLELQDSIYVPVPHANLTYILNNPIIRGLNKWKIEEFFINKDTQRLVFEVVFDRIDVTCPQADLIYHRKGKEPLKGWDSTFIEYKDLSFTLTISYGKDAKSFNSHVYTFIPDAYPKYSIQPATHEYKGEMSKRVGEWVCR</sequence>
<evidence type="ECO:0000256" key="1">
    <source>
        <dbReference type="SAM" id="SignalP"/>
    </source>
</evidence>
<dbReference type="EMBL" id="KZ149916">
    <property type="protein sequence ID" value="PZC77939.1"/>
    <property type="molecule type" value="Genomic_DNA"/>
</dbReference>
<dbReference type="GO" id="GO:0005576">
    <property type="term" value="C:extracellular region"/>
    <property type="evidence" value="ECO:0007669"/>
    <property type="project" value="InterPro"/>
</dbReference>
<organism evidence="2 3">
    <name type="scientific">Helicoverpa armigera</name>
    <name type="common">Cotton bollworm</name>
    <name type="synonym">Heliothis armigera</name>
    <dbReference type="NCBI Taxonomy" id="29058"/>
    <lineage>
        <taxon>Eukaryota</taxon>
        <taxon>Metazoa</taxon>
        <taxon>Ecdysozoa</taxon>
        <taxon>Arthropoda</taxon>
        <taxon>Hexapoda</taxon>
        <taxon>Insecta</taxon>
        <taxon>Pterygota</taxon>
        <taxon>Neoptera</taxon>
        <taxon>Endopterygota</taxon>
        <taxon>Lepidoptera</taxon>
        <taxon>Glossata</taxon>
        <taxon>Ditrysia</taxon>
        <taxon>Noctuoidea</taxon>
        <taxon>Noctuidae</taxon>
        <taxon>Heliothinae</taxon>
        <taxon>Helicoverpa</taxon>
    </lineage>
</organism>
<name>A0A2W1BS92_HELAM</name>
<protein>
    <submittedName>
        <fullName evidence="2">Uncharacterized protein</fullName>
    </submittedName>
</protein>